<dbReference type="SUPFAM" id="SSF52206">
    <property type="entry name" value="Hypothetical protein MTH538"/>
    <property type="match status" value="1"/>
</dbReference>
<proteinExistence type="predicted"/>
<gene>
    <name evidence="2" type="ORF">GCM10010383_49670</name>
</gene>
<organism evidence="2 3">
    <name type="scientific">Streptomyces lomondensis</name>
    <dbReference type="NCBI Taxonomy" id="68229"/>
    <lineage>
        <taxon>Bacteria</taxon>
        <taxon>Bacillati</taxon>
        <taxon>Actinomycetota</taxon>
        <taxon>Actinomycetes</taxon>
        <taxon>Kitasatosporales</taxon>
        <taxon>Streptomycetaceae</taxon>
        <taxon>Streptomyces</taxon>
    </lineage>
</organism>
<protein>
    <recommendedName>
        <fullName evidence="1">Thoeris protein ThsB TIR-like domain-containing protein</fullName>
    </recommendedName>
</protein>
<dbReference type="Proteomes" id="UP000617743">
    <property type="component" value="Unassembled WGS sequence"/>
</dbReference>
<dbReference type="InterPro" id="IPR036490">
    <property type="entry name" value="ThsB_TIR-like_sf"/>
</dbReference>
<dbReference type="Gene3D" id="3.40.50.11200">
    <property type="match status" value="1"/>
</dbReference>
<name>A0ABQ2XEV8_9ACTN</name>
<dbReference type="EMBL" id="BMWC01000007">
    <property type="protein sequence ID" value="GGX13688.1"/>
    <property type="molecule type" value="Genomic_DNA"/>
</dbReference>
<dbReference type="InterPro" id="IPR015032">
    <property type="entry name" value="ThsB__TIR-like_domain"/>
</dbReference>
<dbReference type="Pfam" id="PF08937">
    <property type="entry name" value="ThsB_TIR"/>
    <property type="match status" value="1"/>
</dbReference>
<evidence type="ECO:0000313" key="2">
    <source>
        <dbReference type="EMBL" id="GGX13688.1"/>
    </source>
</evidence>
<comment type="caution">
    <text evidence="2">The sequence shown here is derived from an EMBL/GenBank/DDBJ whole genome shotgun (WGS) entry which is preliminary data.</text>
</comment>
<sequence length="129" mass="15103">MDMERPRAFISFRMEDRWARDFLREHARNAKDEVEFIDYSIQDPFDSSWKNQCKLRIAATKGTIVLIGATTYQSEPVEWEIKETLEQGHQIFGIQVNDGETHPLPKGIPSESVIRWDFTQISSRLSTWV</sequence>
<accession>A0ABQ2XEV8</accession>
<keyword evidence="3" id="KW-1185">Reference proteome</keyword>
<dbReference type="RefSeq" id="WP_229906548.1">
    <property type="nucleotide sequence ID" value="NZ_BMWC01000007.1"/>
</dbReference>
<feature type="domain" description="Thoeris protein ThsB TIR-like" evidence="1">
    <location>
        <begin position="9"/>
        <end position="98"/>
    </location>
</feature>
<evidence type="ECO:0000259" key="1">
    <source>
        <dbReference type="Pfam" id="PF08937"/>
    </source>
</evidence>
<evidence type="ECO:0000313" key="3">
    <source>
        <dbReference type="Proteomes" id="UP000617743"/>
    </source>
</evidence>
<reference evidence="3" key="1">
    <citation type="journal article" date="2019" name="Int. J. Syst. Evol. Microbiol.">
        <title>The Global Catalogue of Microorganisms (GCM) 10K type strain sequencing project: providing services to taxonomists for standard genome sequencing and annotation.</title>
        <authorList>
            <consortium name="The Broad Institute Genomics Platform"/>
            <consortium name="The Broad Institute Genome Sequencing Center for Infectious Disease"/>
            <person name="Wu L."/>
            <person name="Ma J."/>
        </authorList>
    </citation>
    <scope>NUCLEOTIDE SEQUENCE [LARGE SCALE GENOMIC DNA]</scope>
    <source>
        <strain evidence="3">JCM 4866</strain>
    </source>
</reference>